<dbReference type="InterPro" id="IPR000253">
    <property type="entry name" value="FHA_dom"/>
</dbReference>
<proteinExistence type="predicted"/>
<dbReference type="SUPFAM" id="SSF54768">
    <property type="entry name" value="dsRNA-binding domain-like"/>
    <property type="match status" value="1"/>
</dbReference>
<feature type="region of interest" description="Disordered" evidence="3">
    <location>
        <begin position="523"/>
        <end position="554"/>
    </location>
</feature>
<comment type="caution">
    <text evidence="6">The sequence shown here is derived from an EMBL/GenBank/DDBJ whole genome shotgun (WGS) entry which is preliminary data.</text>
</comment>
<dbReference type="SUPFAM" id="SSF49879">
    <property type="entry name" value="SMAD/FHA domain"/>
    <property type="match status" value="1"/>
</dbReference>
<keyword evidence="7" id="KW-1185">Reference proteome</keyword>
<keyword evidence="2" id="KW-0175">Coiled coil</keyword>
<reference evidence="6" key="1">
    <citation type="submission" date="2020-05" db="EMBL/GenBank/DDBJ databases">
        <title>Phylogenomic resolution of chytrid fungi.</title>
        <authorList>
            <person name="Stajich J.E."/>
            <person name="Amses K."/>
            <person name="Simmons R."/>
            <person name="Seto K."/>
            <person name="Myers J."/>
            <person name="Bonds A."/>
            <person name="Quandt C.A."/>
            <person name="Barry K."/>
            <person name="Liu P."/>
            <person name="Grigoriev I."/>
            <person name="Longcore J.E."/>
            <person name="James T.Y."/>
        </authorList>
    </citation>
    <scope>NUCLEOTIDE SEQUENCE</scope>
    <source>
        <strain evidence="6">JEL0513</strain>
    </source>
</reference>
<dbReference type="PROSITE" id="PS50006">
    <property type="entry name" value="FHA_DOMAIN"/>
    <property type="match status" value="1"/>
</dbReference>
<evidence type="ECO:0000313" key="7">
    <source>
        <dbReference type="Proteomes" id="UP001211907"/>
    </source>
</evidence>
<evidence type="ECO:0000259" key="4">
    <source>
        <dbReference type="PROSITE" id="PS50006"/>
    </source>
</evidence>
<gene>
    <name evidence="6" type="primary">SLC4A1AP</name>
    <name evidence="6" type="ORF">HK100_012860</name>
</gene>
<dbReference type="GO" id="GO:0003723">
    <property type="term" value="F:RNA binding"/>
    <property type="evidence" value="ECO:0007669"/>
    <property type="project" value="UniProtKB-UniRule"/>
</dbReference>
<keyword evidence="1" id="KW-0694">RNA-binding</keyword>
<dbReference type="Gene3D" id="3.30.160.20">
    <property type="match status" value="1"/>
</dbReference>
<evidence type="ECO:0000256" key="2">
    <source>
        <dbReference type="SAM" id="Coils"/>
    </source>
</evidence>
<dbReference type="PANTHER" id="PTHR23308">
    <property type="entry name" value="NUCLEAR INHIBITOR OF PROTEIN PHOSPHATASE-1"/>
    <property type="match status" value="1"/>
</dbReference>
<feature type="coiled-coil region" evidence="2">
    <location>
        <begin position="336"/>
        <end position="363"/>
    </location>
</feature>
<accession>A0AAD5SZ39</accession>
<evidence type="ECO:0000259" key="5">
    <source>
        <dbReference type="PROSITE" id="PS50137"/>
    </source>
</evidence>
<dbReference type="InterPro" id="IPR008984">
    <property type="entry name" value="SMAD_FHA_dom_sf"/>
</dbReference>
<dbReference type="InterPro" id="IPR050923">
    <property type="entry name" value="Cell_Proc_Reg/RNA_Proc"/>
</dbReference>
<organism evidence="6 7">
    <name type="scientific">Physocladia obscura</name>
    <dbReference type="NCBI Taxonomy" id="109957"/>
    <lineage>
        <taxon>Eukaryota</taxon>
        <taxon>Fungi</taxon>
        <taxon>Fungi incertae sedis</taxon>
        <taxon>Chytridiomycota</taxon>
        <taxon>Chytridiomycota incertae sedis</taxon>
        <taxon>Chytridiomycetes</taxon>
        <taxon>Chytridiales</taxon>
        <taxon>Chytriomycetaceae</taxon>
        <taxon>Physocladia</taxon>
    </lineage>
</organism>
<feature type="region of interest" description="Disordered" evidence="3">
    <location>
        <begin position="298"/>
        <end position="331"/>
    </location>
</feature>
<feature type="region of interest" description="Disordered" evidence="3">
    <location>
        <begin position="1"/>
        <end position="32"/>
    </location>
</feature>
<dbReference type="AlphaFoldDB" id="A0AAD5SZ39"/>
<dbReference type="EMBL" id="JADGJH010000978">
    <property type="protein sequence ID" value="KAJ3120282.1"/>
    <property type="molecule type" value="Genomic_DNA"/>
</dbReference>
<dbReference type="Proteomes" id="UP001211907">
    <property type="component" value="Unassembled WGS sequence"/>
</dbReference>
<dbReference type="SMART" id="SM00358">
    <property type="entry name" value="DSRM"/>
    <property type="match status" value="1"/>
</dbReference>
<dbReference type="PROSITE" id="PS50137">
    <property type="entry name" value="DS_RBD"/>
    <property type="match status" value="1"/>
</dbReference>
<feature type="domain" description="DRBM" evidence="5">
    <location>
        <begin position="220"/>
        <end position="291"/>
    </location>
</feature>
<feature type="domain" description="FHA" evidence="4">
    <location>
        <begin position="69"/>
        <end position="121"/>
    </location>
</feature>
<feature type="compositionally biased region" description="Polar residues" evidence="3">
    <location>
        <begin position="531"/>
        <end position="540"/>
    </location>
</feature>
<sequence>MFAKPLLPASKLSSSTTIPQTPEEVSPPPAPVLNYTQPEWSGLSNDTFVFEVLKSGAIVETISVTKPTLLVGRLPTCDISLEHASVSRHHAIIQASASAPDKLFIFDLNSAHGTFINKVAIKAREYVSVRNGDLIKFGQSTRVFVVVGGGDNVIEDNYEKEHVNSTKLGVKNQTIKEEEEEFEVTWGFGEDATNDDELMDESIDSANHTFLDHDAYYHRDSKKALKTWCDSKNVEMAFTFEEEGHGITKLYVASISLDVNGSFTLTATGKGSRKKEAERQAALDACLKLDRRNLLRSTGSSNKSEQYSKRKSGNNDDDGEDSFFDRTERIKKPKKSEINNARAETYESLLKKLEEKKQELFLIDFEIEAIEAKGSDSNKFNVVDDDDEIDQFISGLENSANAKQKKTLTDKRRILTKEHERISKLVQITKPHEINLPITVKVSPETTSQNAKAQLEALPNPSSGKLIIPTVSELMPPPPPLSRNGPAMKVSNPETFLEIFTSLDPIDNSTKDKFKQKLSANIDGAEEDGSTQKGESNSQFKAAISDSGRKPSRRRAFTVMTKEQVNEHESVQEEEMVDAVHVGNDQVNTTEVSKYGY</sequence>
<dbReference type="Gene3D" id="2.60.200.20">
    <property type="match status" value="1"/>
</dbReference>
<evidence type="ECO:0000256" key="3">
    <source>
        <dbReference type="SAM" id="MobiDB-lite"/>
    </source>
</evidence>
<name>A0AAD5SZ39_9FUNG</name>
<feature type="compositionally biased region" description="Low complexity" evidence="3">
    <location>
        <begin position="1"/>
        <end position="17"/>
    </location>
</feature>
<dbReference type="InterPro" id="IPR014720">
    <property type="entry name" value="dsRBD_dom"/>
</dbReference>
<evidence type="ECO:0000313" key="6">
    <source>
        <dbReference type="EMBL" id="KAJ3120282.1"/>
    </source>
</evidence>
<protein>
    <submittedName>
        <fullName evidence="6">Kanadaptin</fullName>
    </submittedName>
</protein>
<dbReference type="SMART" id="SM00240">
    <property type="entry name" value="FHA"/>
    <property type="match status" value="1"/>
</dbReference>
<dbReference type="Pfam" id="PF00035">
    <property type="entry name" value="dsrm"/>
    <property type="match status" value="1"/>
</dbReference>
<evidence type="ECO:0000256" key="1">
    <source>
        <dbReference type="PROSITE-ProRule" id="PRU00266"/>
    </source>
</evidence>
<dbReference type="Pfam" id="PF00498">
    <property type="entry name" value="FHA"/>
    <property type="match status" value="1"/>
</dbReference>